<evidence type="ECO:0000256" key="7">
    <source>
        <dbReference type="SAM" id="Phobius"/>
    </source>
</evidence>
<dbReference type="PANTHER" id="PTHR33452">
    <property type="entry name" value="OXIDOREDUCTASE CATD-RELATED"/>
    <property type="match status" value="1"/>
</dbReference>
<dbReference type="Pfam" id="PF07681">
    <property type="entry name" value="DoxX"/>
    <property type="match status" value="1"/>
</dbReference>
<dbReference type="EMBL" id="FXAK01000009">
    <property type="protein sequence ID" value="SMF89042.1"/>
    <property type="molecule type" value="Genomic_DNA"/>
</dbReference>
<comment type="similarity">
    <text evidence="2">Belongs to the DoxX family.</text>
</comment>
<dbReference type="AlphaFoldDB" id="A0A1X7HLP2"/>
<dbReference type="PANTHER" id="PTHR33452:SF1">
    <property type="entry name" value="INNER MEMBRANE PROTEIN YPHA-RELATED"/>
    <property type="match status" value="1"/>
</dbReference>
<accession>A0A1X7HLP2</accession>
<evidence type="ECO:0000256" key="1">
    <source>
        <dbReference type="ARBA" id="ARBA00004651"/>
    </source>
</evidence>
<evidence type="ECO:0000256" key="6">
    <source>
        <dbReference type="ARBA" id="ARBA00023136"/>
    </source>
</evidence>
<evidence type="ECO:0000256" key="3">
    <source>
        <dbReference type="ARBA" id="ARBA00022475"/>
    </source>
</evidence>
<keyword evidence="3" id="KW-1003">Cell membrane</keyword>
<name>A0A1X7HLP2_9PROT</name>
<gene>
    <name evidence="8" type="ORF">SAMN02982917_6592</name>
</gene>
<feature type="transmembrane region" description="Helical" evidence="7">
    <location>
        <begin position="100"/>
        <end position="126"/>
    </location>
</feature>
<evidence type="ECO:0000256" key="5">
    <source>
        <dbReference type="ARBA" id="ARBA00022989"/>
    </source>
</evidence>
<feature type="transmembrane region" description="Helical" evidence="7">
    <location>
        <begin position="138"/>
        <end position="158"/>
    </location>
</feature>
<dbReference type="STRING" id="286727.SAMN02982917_6592"/>
<evidence type="ECO:0000313" key="9">
    <source>
        <dbReference type="Proteomes" id="UP000192936"/>
    </source>
</evidence>
<dbReference type="RefSeq" id="WP_085091423.1">
    <property type="nucleotide sequence ID" value="NZ_FXAK01000009.1"/>
</dbReference>
<comment type="subcellular location">
    <subcellularLocation>
        <location evidence="1">Cell membrane</location>
        <topology evidence="1">Multi-pass membrane protein</topology>
    </subcellularLocation>
</comment>
<proteinExistence type="inferred from homology"/>
<evidence type="ECO:0000256" key="2">
    <source>
        <dbReference type="ARBA" id="ARBA00006679"/>
    </source>
</evidence>
<keyword evidence="6 7" id="KW-0472">Membrane</keyword>
<evidence type="ECO:0000256" key="4">
    <source>
        <dbReference type="ARBA" id="ARBA00022692"/>
    </source>
</evidence>
<organism evidence="8 9">
    <name type="scientific">Azospirillum oryzae</name>
    <dbReference type="NCBI Taxonomy" id="286727"/>
    <lineage>
        <taxon>Bacteria</taxon>
        <taxon>Pseudomonadati</taxon>
        <taxon>Pseudomonadota</taxon>
        <taxon>Alphaproteobacteria</taxon>
        <taxon>Rhodospirillales</taxon>
        <taxon>Azospirillaceae</taxon>
        <taxon>Azospirillum</taxon>
    </lineage>
</organism>
<keyword evidence="5 7" id="KW-1133">Transmembrane helix</keyword>
<dbReference type="GO" id="GO:0005886">
    <property type="term" value="C:plasma membrane"/>
    <property type="evidence" value="ECO:0007669"/>
    <property type="project" value="UniProtKB-SubCell"/>
</dbReference>
<evidence type="ECO:0000313" key="8">
    <source>
        <dbReference type="EMBL" id="SMF89042.1"/>
    </source>
</evidence>
<reference evidence="8 9" key="1">
    <citation type="submission" date="2017-04" db="EMBL/GenBank/DDBJ databases">
        <authorList>
            <person name="Afonso C.L."/>
            <person name="Miller P.J."/>
            <person name="Scott M.A."/>
            <person name="Spackman E."/>
            <person name="Goraichik I."/>
            <person name="Dimitrov K.M."/>
            <person name="Suarez D.L."/>
            <person name="Swayne D.E."/>
        </authorList>
    </citation>
    <scope>NUCLEOTIDE SEQUENCE [LARGE SCALE GENOMIC DNA]</scope>
    <source>
        <strain evidence="8 9">A2P</strain>
    </source>
</reference>
<dbReference type="OrthoDB" id="121744at2"/>
<dbReference type="InterPro" id="IPR032808">
    <property type="entry name" value="DoxX"/>
</dbReference>
<dbReference type="InterPro" id="IPR051907">
    <property type="entry name" value="DoxX-like_oxidoreductase"/>
</dbReference>
<keyword evidence="4 7" id="KW-0812">Transmembrane</keyword>
<sequence length="174" mass="19287">MTSSPLPRSSSARFGQPPARFGRLPEIRDHLAGWLDRHAVPLLDLAVRLTMAPIFFRSGLQKIGDWQATLFLFQEEYRVPLLPADVAALLAAATELTMPVLLVLGLATRLAAVPLLAMALVIQFVLGAENPAFSNPQHYFWMLLLTGLILRGGGRLSLDHWLLCLSRRRNGDRP</sequence>
<dbReference type="Proteomes" id="UP000192936">
    <property type="component" value="Unassembled WGS sequence"/>
</dbReference>
<protein>
    <submittedName>
        <fullName evidence="8">Putative oxidoreductase</fullName>
    </submittedName>
</protein>